<evidence type="ECO:0000313" key="2">
    <source>
        <dbReference type="EMBL" id="KAA0042094.1"/>
    </source>
</evidence>
<feature type="region of interest" description="Disordered" evidence="1">
    <location>
        <begin position="1"/>
        <end position="21"/>
    </location>
</feature>
<evidence type="ECO:0000313" key="5">
    <source>
        <dbReference type="Proteomes" id="UP000321947"/>
    </source>
</evidence>
<dbReference type="OrthoDB" id="778454at2759"/>
<proteinExistence type="predicted"/>
<name>A0A5D3D2A3_CUCMM</name>
<organism evidence="3 5">
    <name type="scientific">Cucumis melo var. makuwa</name>
    <name type="common">Oriental melon</name>
    <dbReference type="NCBI Taxonomy" id="1194695"/>
    <lineage>
        <taxon>Eukaryota</taxon>
        <taxon>Viridiplantae</taxon>
        <taxon>Streptophyta</taxon>
        <taxon>Embryophyta</taxon>
        <taxon>Tracheophyta</taxon>
        <taxon>Spermatophyta</taxon>
        <taxon>Magnoliopsida</taxon>
        <taxon>eudicotyledons</taxon>
        <taxon>Gunneridae</taxon>
        <taxon>Pentapetalae</taxon>
        <taxon>rosids</taxon>
        <taxon>fabids</taxon>
        <taxon>Cucurbitales</taxon>
        <taxon>Cucurbitaceae</taxon>
        <taxon>Benincaseae</taxon>
        <taxon>Cucumis</taxon>
    </lineage>
</organism>
<evidence type="ECO:0000256" key="1">
    <source>
        <dbReference type="SAM" id="MobiDB-lite"/>
    </source>
</evidence>
<comment type="caution">
    <text evidence="3">The sequence shown here is derived from an EMBL/GenBank/DDBJ whole genome shotgun (WGS) entry which is preliminary data.</text>
</comment>
<protein>
    <submittedName>
        <fullName evidence="3">Retrotransposon gag protein</fullName>
    </submittedName>
</protein>
<dbReference type="EMBL" id="SSTE01016227">
    <property type="protein sequence ID" value="KAA0042094.1"/>
    <property type="molecule type" value="Genomic_DNA"/>
</dbReference>
<evidence type="ECO:0000313" key="3">
    <source>
        <dbReference type="EMBL" id="TYK18037.1"/>
    </source>
</evidence>
<gene>
    <name evidence="3" type="ORF">E5676_scaffold306G003590</name>
    <name evidence="2" type="ORF">E6C27_scaffold67G005660</name>
</gene>
<sequence length="182" mass="20504">MSQLASMVSKCESKGKLPSQPDVANVSALTLCIGKVVDTPSSDTTLQKLNPPKKDKAKDEELLEIFKKVEINLPLLSVGETNSKVCHKDQRSPFMKIAKVIIDVDKSSLSVKFGGDRISFNINESMKYPMENFSLDYLDSFKFVPMAHDSLFGNHLENHAIEFESFENHLYDEYAYSKNSFL</sequence>
<dbReference type="AlphaFoldDB" id="A0A5D3D2A3"/>
<reference evidence="4 5" key="1">
    <citation type="submission" date="2019-08" db="EMBL/GenBank/DDBJ databases">
        <title>Draft genome sequences of two oriental melons (Cucumis melo L. var makuwa).</title>
        <authorList>
            <person name="Kwon S.-Y."/>
        </authorList>
    </citation>
    <scope>NUCLEOTIDE SEQUENCE [LARGE SCALE GENOMIC DNA]</scope>
    <source>
        <strain evidence="5">cv. Chang Bougi</strain>
        <strain evidence="4">cv. SW 3</strain>
        <tissue evidence="3">Leaf</tissue>
    </source>
</reference>
<accession>A0A5D3D2A3</accession>
<evidence type="ECO:0000313" key="4">
    <source>
        <dbReference type="Proteomes" id="UP000321393"/>
    </source>
</evidence>
<dbReference type="Proteomes" id="UP000321393">
    <property type="component" value="Unassembled WGS sequence"/>
</dbReference>
<dbReference type="Proteomes" id="UP000321947">
    <property type="component" value="Unassembled WGS sequence"/>
</dbReference>
<dbReference type="EMBL" id="SSTD01007940">
    <property type="protein sequence ID" value="TYK18037.1"/>
    <property type="molecule type" value="Genomic_DNA"/>
</dbReference>